<feature type="non-terminal residue" evidence="4">
    <location>
        <position position="1"/>
    </location>
</feature>
<feature type="transmembrane region" description="Helical" evidence="2">
    <location>
        <begin position="36"/>
        <end position="55"/>
    </location>
</feature>
<feature type="transmembrane region" description="Helical" evidence="2">
    <location>
        <begin position="67"/>
        <end position="90"/>
    </location>
</feature>
<dbReference type="RefSeq" id="WP_211366909.1">
    <property type="nucleotide sequence ID" value="NZ_VFPA01000003.1"/>
</dbReference>
<organism evidence="4 5">
    <name type="scientific">Pseudonocardia kunmingensis</name>
    <dbReference type="NCBI Taxonomy" id="630975"/>
    <lineage>
        <taxon>Bacteria</taxon>
        <taxon>Bacillati</taxon>
        <taxon>Actinomycetota</taxon>
        <taxon>Actinomycetes</taxon>
        <taxon>Pseudonocardiales</taxon>
        <taxon>Pseudonocardiaceae</taxon>
        <taxon>Pseudonocardia</taxon>
    </lineage>
</organism>
<dbReference type="Pfam" id="PF07331">
    <property type="entry name" value="TctB"/>
    <property type="match status" value="1"/>
</dbReference>
<feature type="transmembrane region" description="Helical" evidence="2">
    <location>
        <begin position="149"/>
        <end position="172"/>
    </location>
</feature>
<dbReference type="EMBL" id="VFPA01000003">
    <property type="protein sequence ID" value="TQM10257.1"/>
    <property type="molecule type" value="Genomic_DNA"/>
</dbReference>
<name>A0A543DLN3_9PSEU</name>
<keyword evidence="2" id="KW-1133">Transmembrane helix</keyword>
<feature type="region of interest" description="Disordered" evidence="1">
    <location>
        <begin position="1"/>
        <end position="22"/>
    </location>
</feature>
<dbReference type="Proteomes" id="UP000315677">
    <property type="component" value="Unassembled WGS sequence"/>
</dbReference>
<dbReference type="InterPro" id="IPR009936">
    <property type="entry name" value="DUF1468"/>
</dbReference>
<feature type="domain" description="DUF1468" evidence="3">
    <location>
        <begin position="37"/>
        <end position="175"/>
    </location>
</feature>
<evidence type="ECO:0000313" key="4">
    <source>
        <dbReference type="EMBL" id="TQM10257.1"/>
    </source>
</evidence>
<dbReference type="AlphaFoldDB" id="A0A543DLN3"/>
<sequence length="180" mass="18266">DHARRRAGRVTGASPPADAEAAAGPAPAAVPWWQDLVAGLLAAALGAAVVLHVRTFPELPDGQPGPALFPGIVGSLLLVFGLVLVVRAVLARDRPVAPGVPATRQGAVRALAVVGLVVAYLLLAEVVGFLPTMAVLLFLLMWLLGAKPLVAAVAAAVTTGVVVLLFQELLLVPLPTGLLG</sequence>
<keyword evidence="2" id="KW-0812">Transmembrane</keyword>
<gene>
    <name evidence="4" type="ORF">FB558_6042</name>
</gene>
<evidence type="ECO:0000259" key="3">
    <source>
        <dbReference type="Pfam" id="PF07331"/>
    </source>
</evidence>
<evidence type="ECO:0000256" key="1">
    <source>
        <dbReference type="SAM" id="MobiDB-lite"/>
    </source>
</evidence>
<keyword evidence="5" id="KW-1185">Reference proteome</keyword>
<accession>A0A543DLN3</accession>
<keyword evidence="2" id="KW-0472">Membrane</keyword>
<feature type="compositionally biased region" description="Low complexity" evidence="1">
    <location>
        <begin position="13"/>
        <end position="22"/>
    </location>
</feature>
<evidence type="ECO:0000313" key="5">
    <source>
        <dbReference type="Proteomes" id="UP000315677"/>
    </source>
</evidence>
<feature type="transmembrane region" description="Helical" evidence="2">
    <location>
        <begin position="110"/>
        <end position="143"/>
    </location>
</feature>
<comment type="caution">
    <text evidence="4">The sequence shown here is derived from an EMBL/GenBank/DDBJ whole genome shotgun (WGS) entry which is preliminary data.</text>
</comment>
<reference evidence="4 5" key="1">
    <citation type="submission" date="2019-06" db="EMBL/GenBank/DDBJ databases">
        <title>Sequencing the genomes of 1000 actinobacteria strains.</title>
        <authorList>
            <person name="Klenk H.-P."/>
        </authorList>
    </citation>
    <scope>NUCLEOTIDE SEQUENCE [LARGE SCALE GENOMIC DNA]</scope>
    <source>
        <strain evidence="4 5">DSM 45301</strain>
    </source>
</reference>
<protein>
    <submittedName>
        <fullName evidence="4">Putative tricarboxylic transport membrane protein</fullName>
    </submittedName>
</protein>
<proteinExistence type="predicted"/>
<evidence type="ECO:0000256" key="2">
    <source>
        <dbReference type="SAM" id="Phobius"/>
    </source>
</evidence>